<feature type="transmembrane region" description="Helical" evidence="13">
    <location>
        <begin position="170"/>
        <end position="190"/>
    </location>
</feature>
<evidence type="ECO:0000256" key="13">
    <source>
        <dbReference type="SAM" id="Phobius"/>
    </source>
</evidence>
<keyword evidence="6 13" id="KW-1133">Transmembrane helix</keyword>
<keyword evidence="5 13" id="KW-0812">Transmembrane</keyword>
<evidence type="ECO:0000256" key="7">
    <source>
        <dbReference type="ARBA" id="ARBA00023098"/>
    </source>
</evidence>
<evidence type="ECO:0000256" key="11">
    <source>
        <dbReference type="RuleBase" id="RU003750"/>
    </source>
</evidence>
<dbReference type="InterPro" id="IPR048254">
    <property type="entry name" value="CDP_ALCOHOL_P_TRANSF_CS"/>
</dbReference>
<dbReference type="InterPro" id="IPR050324">
    <property type="entry name" value="CDP-alcohol_PTase-I"/>
</dbReference>
<sequence>MVRANRRRLRDLPVNSLIPNILTVMALCAGLTAMRLALQDRWQEAVAAILIAGLLDGLDGRVARLLKGTSKFGAELDSLSDFVCFGVAPAFTLYLWTLSDLAGIGWTVTLALTVCCGLRLARFNTALEGTVQPHWTVNFFTGVASPAGAAMATLPMMLSFYSGLEFLRNPVFVAFWALGVAFLMVSQIPTFSFKRVRVRRQYIMPVLLLVGLLTALLVSYPWILISFVVIVYLFSLPLSMRQHRRLSRTHPPDEAGDADCDDDAAEEGEADRPT</sequence>
<accession>A0A1Y5U475</accession>
<dbReference type="InParanoid" id="A0A1Y5U475"/>
<keyword evidence="8 13" id="KW-0472">Membrane</keyword>
<dbReference type="EMBL" id="FWFR01000005">
    <property type="protein sequence ID" value="SLN76865.1"/>
    <property type="molecule type" value="Genomic_DNA"/>
</dbReference>
<evidence type="ECO:0000256" key="6">
    <source>
        <dbReference type="ARBA" id="ARBA00022989"/>
    </source>
</evidence>
<dbReference type="InterPro" id="IPR012616">
    <property type="entry name" value="CDP-OH_P_trans_C"/>
</dbReference>
<dbReference type="GO" id="GO:0016780">
    <property type="term" value="F:phosphotransferase activity, for other substituted phosphate groups"/>
    <property type="evidence" value="ECO:0007669"/>
    <property type="project" value="InterPro"/>
</dbReference>
<reference evidence="15 16" key="1">
    <citation type="submission" date="2017-03" db="EMBL/GenBank/DDBJ databases">
        <authorList>
            <person name="Afonso C.L."/>
            <person name="Miller P.J."/>
            <person name="Scott M.A."/>
            <person name="Spackman E."/>
            <person name="Goraichik I."/>
            <person name="Dimitrov K.M."/>
            <person name="Suarez D.L."/>
            <person name="Swayne D.E."/>
        </authorList>
    </citation>
    <scope>NUCLEOTIDE SEQUENCE [LARGE SCALE GENOMIC DNA]</scope>
    <source>
        <strain evidence="15 16">CECT 7691</strain>
    </source>
</reference>
<feature type="transmembrane region" description="Helical" evidence="13">
    <location>
        <begin position="12"/>
        <end position="36"/>
    </location>
</feature>
<feature type="transmembrane region" description="Helical" evidence="13">
    <location>
        <begin position="103"/>
        <end position="123"/>
    </location>
</feature>
<evidence type="ECO:0000256" key="1">
    <source>
        <dbReference type="ARBA" id="ARBA00004141"/>
    </source>
</evidence>
<dbReference type="Gene3D" id="1.20.120.1760">
    <property type="match status" value="1"/>
</dbReference>
<feature type="compositionally biased region" description="Acidic residues" evidence="12">
    <location>
        <begin position="254"/>
        <end position="274"/>
    </location>
</feature>
<dbReference type="RefSeq" id="WP_085885553.1">
    <property type="nucleotide sequence ID" value="NZ_FWFR01000005.1"/>
</dbReference>
<dbReference type="InterPro" id="IPR043130">
    <property type="entry name" value="CDP-OH_PTrfase_TM_dom"/>
</dbReference>
<evidence type="ECO:0000313" key="15">
    <source>
        <dbReference type="EMBL" id="SLN76865.1"/>
    </source>
</evidence>
<name>A0A1Y5U475_9PROT</name>
<feature type="transmembrane region" description="Helical" evidence="13">
    <location>
        <begin position="202"/>
        <end position="218"/>
    </location>
</feature>
<keyword evidence="3" id="KW-0444">Lipid biosynthesis</keyword>
<feature type="region of interest" description="Disordered" evidence="12">
    <location>
        <begin position="247"/>
        <end position="274"/>
    </location>
</feature>
<gene>
    <name evidence="15" type="ORF">OCH7691_04217</name>
</gene>
<evidence type="ECO:0000313" key="16">
    <source>
        <dbReference type="Proteomes" id="UP000193200"/>
    </source>
</evidence>
<evidence type="ECO:0000256" key="9">
    <source>
        <dbReference type="ARBA" id="ARBA00023209"/>
    </source>
</evidence>
<evidence type="ECO:0000256" key="10">
    <source>
        <dbReference type="ARBA" id="ARBA00023264"/>
    </source>
</evidence>
<keyword evidence="9" id="KW-0594">Phospholipid biosynthesis</keyword>
<protein>
    <submittedName>
        <fullName evidence="15">CDP-alcohol phosphatidyltransferase</fullName>
    </submittedName>
</protein>
<dbReference type="Proteomes" id="UP000193200">
    <property type="component" value="Unassembled WGS sequence"/>
</dbReference>
<evidence type="ECO:0000256" key="5">
    <source>
        <dbReference type="ARBA" id="ARBA00022692"/>
    </source>
</evidence>
<dbReference type="Pfam" id="PF01066">
    <property type="entry name" value="CDP-OH_P_transf"/>
    <property type="match status" value="1"/>
</dbReference>
<organism evidence="15 16">
    <name type="scientific">Oceanibacterium hippocampi</name>
    <dbReference type="NCBI Taxonomy" id="745714"/>
    <lineage>
        <taxon>Bacteria</taxon>
        <taxon>Pseudomonadati</taxon>
        <taxon>Pseudomonadota</taxon>
        <taxon>Alphaproteobacteria</taxon>
        <taxon>Sneathiellales</taxon>
        <taxon>Sneathiellaceae</taxon>
        <taxon>Oceanibacterium</taxon>
    </lineage>
</organism>
<dbReference type="Pfam" id="PF08009">
    <property type="entry name" value="CDP-OH_P_tran_2"/>
    <property type="match status" value="1"/>
</dbReference>
<dbReference type="PANTHER" id="PTHR14269:SF61">
    <property type="entry name" value="CDP-DIACYLGLYCEROL--SERINE O-PHOSPHATIDYLTRANSFERASE"/>
    <property type="match status" value="1"/>
</dbReference>
<evidence type="ECO:0000256" key="3">
    <source>
        <dbReference type="ARBA" id="ARBA00022516"/>
    </source>
</evidence>
<dbReference type="GO" id="GO:0008654">
    <property type="term" value="P:phospholipid biosynthetic process"/>
    <property type="evidence" value="ECO:0007669"/>
    <property type="project" value="UniProtKB-KW"/>
</dbReference>
<evidence type="ECO:0000259" key="14">
    <source>
        <dbReference type="Pfam" id="PF08009"/>
    </source>
</evidence>
<evidence type="ECO:0000256" key="12">
    <source>
        <dbReference type="SAM" id="MobiDB-lite"/>
    </source>
</evidence>
<proteinExistence type="inferred from homology"/>
<evidence type="ECO:0000256" key="8">
    <source>
        <dbReference type="ARBA" id="ARBA00023136"/>
    </source>
</evidence>
<keyword evidence="10" id="KW-1208">Phospholipid metabolism</keyword>
<dbReference type="OrthoDB" id="9777147at2"/>
<comment type="subcellular location">
    <subcellularLocation>
        <location evidence="1">Membrane</location>
        <topology evidence="1">Multi-pass membrane protein</topology>
    </subcellularLocation>
</comment>
<evidence type="ECO:0000256" key="2">
    <source>
        <dbReference type="ARBA" id="ARBA00010441"/>
    </source>
</evidence>
<keyword evidence="4 11" id="KW-0808">Transferase</keyword>
<dbReference type="AlphaFoldDB" id="A0A1Y5U475"/>
<keyword evidence="16" id="KW-1185">Reference proteome</keyword>
<dbReference type="InterPro" id="IPR000462">
    <property type="entry name" value="CDP-OH_P_trans"/>
</dbReference>
<feature type="domain" description="CDP-alcohol phosphatidyltransferase C-terminal" evidence="14">
    <location>
        <begin position="202"/>
        <end position="237"/>
    </location>
</feature>
<feature type="transmembrane region" description="Helical" evidence="13">
    <location>
        <begin position="135"/>
        <end position="158"/>
    </location>
</feature>
<keyword evidence="7" id="KW-0443">Lipid metabolism</keyword>
<dbReference type="GO" id="GO:0016020">
    <property type="term" value="C:membrane"/>
    <property type="evidence" value="ECO:0007669"/>
    <property type="project" value="UniProtKB-SubCell"/>
</dbReference>
<dbReference type="PANTHER" id="PTHR14269">
    <property type="entry name" value="CDP-DIACYLGLYCEROL--GLYCEROL-3-PHOSPHATE 3-PHOSPHATIDYLTRANSFERASE-RELATED"/>
    <property type="match status" value="1"/>
</dbReference>
<evidence type="ECO:0000256" key="4">
    <source>
        <dbReference type="ARBA" id="ARBA00022679"/>
    </source>
</evidence>
<dbReference type="PROSITE" id="PS00379">
    <property type="entry name" value="CDP_ALCOHOL_P_TRANSF"/>
    <property type="match status" value="1"/>
</dbReference>
<comment type="similarity">
    <text evidence="2 11">Belongs to the CDP-alcohol phosphatidyltransferase class-I family.</text>
</comment>